<keyword evidence="2" id="KW-1185">Reference proteome</keyword>
<dbReference type="RefSeq" id="WP_230057332.1">
    <property type="nucleotide sequence ID" value="NZ_CAJHOE010000005.1"/>
</dbReference>
<name>A0ABM8Q7R1_9BACT</name>
<dbReference type="InterPro" id="IPR036390">
    <property type="entry name" value="WH_DNA-bd_sf"/>
</dbReference>
<reference evidence="1 2" key="1">
    <citation type="submission" date="2020-11" db="EMBL/GenBank/DDBJ databases">
        <authorList>
            <person name="Peeters C."/>
        </authorList>
    </citation>
    <scope>NUCLEOTIDE SEQUENCE [LARGE SCALE GENOMIC DNA]</scope>
    <source>
        <strain evidence="1 2">LMG 8286</strain>
    </source>
</reference>
<dbReference type="Gene3D" id="1.10.10.10">
    <property type="entry name" value="Winged helix-like DNA-binding domain superfamily/Winged helix DNA-binding domain"/>
    <property type="match status" value="1"/>
</dbReference>
<dbReference type="EMBL" id="CAJHOE010000005">
    <property type="protein sequence ID" value="CAD7288981.1"/>
    <property type="molecule type" value="Genomic_DNA"/>
</dbReference>
<organism evidence="1 2">
    <name type="scientific">Campylobacter suis</name>
    <dbReference type="NCBI Taxonomy" id="2790657"/>
    <lineage>
        <taxon>Bacteria</taxon>
        <taxon>Pseudomonadati</taxon>
        <taxon>Campylobacterota</taxon>
        <taxon>Epsilonproteobacteria</taxon>
        <taxon>Campylobacterales</taxon>
        <taxon>Campylobacteraceae</taxon>
        <taxon>Campylobacter</taxon>
    </lineage>
</organism>
<evidence type="ECO:0000313" key="1">
    <source>
        <dbReference type="EMBL" id="CAD7288981.1"/>
    </source>
</evidence>
<accession>A0ABM8Q7R1</accession>
<dbReference type="Pfam" id="PF01475">
    <property type="entry name" value="FUR"/>
    <property type="match status" value="1"/>
</dbReference>
<dbReference type="Proteomes" id="UP000789359">
    <property type="component" value="Unassembled WGS sequence"/>
</dbReference>
<gene>
    <name evidence="1" type="ORF">LMG8286_01589</name>
</gene>
<sequence>MDIENFLKEHQIQATPLRVKIIEILSKTNVPLAYDEILSQLDANKTTFYRNMELFEQHAIVVKTENNHKNFYELGSGAKAYFVCDVCHKVTSIEVPKLKNVKNIKSVVVKGVCGECE</sequence>
<comment type="caution">
    <text evidence="1">The sequence shown here is derived from an EMBL/GenBank/DDBJ whole genome shotgun (WGS) entry which is preliminary data.</text>
</comment>
<dbReference type="InterPro" id="IPR036388">
    <property type="entry name" value="WH-like_DNA-bd_sf"/>
</dbReference>
<protein>
    <recommendedName>
        <fullName evidence="3">Fur family transcriptional regulator</fullName>
    </recommendedName>
</protein>
<dbReference type="SUPFAM" id="SSF46785">
    <property type="entry name" value="Winged helix' DNA-binding domain"/>
    <property type="match status" value="1"/>
</dbReference>
<proteinExistence type="predicted"/>
<evidence type="ECO:0000313" key="2">
    <source>
        <dbReference type="Proteomes" id="UP000789359"/>
    </source>
</evidence>
<evidence type="ECO:0008006" key="3">
    <source>
        <dbReference type="Google" id="ProtNLM"/>
    </source>
</evidence>
<dbReference type="InterPro" id="IPR002481">
    <property type="entry name" value="FUR"/>
</dbReference>